<feature type="region of interest" description="Disordered" evidence="6">
    <location>
        <begin position="316"/>
        <end position="390"/>
    </location>
</feature>
<feature type="compositionally biased region" description="Polar residues" evidence="6">
    <location>
        <begin position="328"/>
        <end position="337"/>
    </location>
</feature>
<feature type="compositionally biased region" description="Basic and acidic residues" evidence="6">
    <location>
        <begin position="229"/>
        <end position="241"/>
    </location>
</feature>
<feature type="region of interest" description="Disordered" evidence="6">
    <location>
        <begin position="566"/>
        <end position="596"/>
    </location>
</feature>
<dbReference type="Gene3D" id="3.10.10.10">
    <property type="entry name" value="HIV Type 1 Reverse Transcriptase, subunit A, domain 1"/>
    <property type="match status" value="1"/>
</dbReference>
<keyword evidence="5" id="KW-0378">Hydrolase</keyword>
<keyword evidence="2" id="KW-0548">Nucleotidyltransferase</keyword>
<evidence type="ECO:0000256" key="1">
    <source>
        <dbReference type="ARBA" id="ARBA00022679"/>
    </source>
</evidence>
<dbReference type="EMBL" id="FUEG01000054">
    <property type="protein sequence ID" value="SJL18160.1"/>
    <property type="molecule type" value="Genomic_DNA"/>
</dbReference>
<evidence type="ECO:0000256" key="5">
    <source>
        <dbReference type="ARBA" id="ARBA00022759"/>
    </source>
</evidence>
<evidence type="ECO:0000256" key="4">
    <source>
        <dbReference type="ARBA" id="ARBA00022750"/>
    </source>
</evidence>
<dbReference type="PANTHER" id="PTHR37984:SF5">
    <property type="entry name" value="PROTEIN NYNRIN-LIKE"/>
    <property type="match status" value="1"/>
</dbReference>
<feature type="compositionally biased region" description="Acidic residues" evidence="6">
    <location>
        <begin position="339"/>
        <end position="362"/>
    </location>
</feature>
<accession>A0A284SAV8</accession>
<sequence length="1263" mass="142362">MSTPASEDHLPNSPDNPPTHNSSNGSFTFADTLVPLVSPIQPEDAENDESKDVERAWPTSVPLHTFARHSNLKDRKDRALQILKLGTKISKGLRTAEFLSFNQYSKTFVEETVKMDMLLRHPVAAPTDDEEHVYRLHPSLYRDFRALLATKRSMAAKSLQHFGYWDLVEPVWGLDVRLYLTANDFEIYALQYRIRVEQFLYMLDAVHDWEKLRTRVFLHEELLAAQHDADKAHVKKEDDASISHAPAPSKPSPKSKTPHSATADIASDWNLGGVRRATTGEEEQRPSNRHASQYSTRAAEILGYSHHQADSRINRSHGFSQREHKSLRASSYQPRTQAESEDNQSVEGDDPPSDPDSEPSDDNGDRRPSRRPSTNPKSFSQPVESSRIHFDTKLKMGDVPTWNGDPDTIVSWILKVNDLAAMSDSVFQDLGRIVPKRLSGDADKWYYSLPLQYRLDLERNWATLREGITDYYMNRRWWEHQKNRAQSATYRQPGQARETPSEYYIRKSELLNTAFSLTDSEMISQVMDGAPLNWNTVLTTQLYRTAVKFQASIRYHEDQLLRLDPIGSSNRFPSPPFPKDDSNITRRKKAPKDVGARPCRNCGSGEHWDPKCKYHEEGMRTARTRLAETDISELQAQDEYNELYYGLTAESDSDLVSRPADCSCRHVTSGGDYEQASSLGNIAKDNQDESVQYQGITNAFTHKATTDAPHSTPSHSQFPFSLRRKDQRRLDKLQRRFRRVFHIQMPSSSGETLLELKKHMSRPSGCTFLGSKATTTCAGINGVGLDVTPVIVDSGSDITLISQTALQALTSHPKVRMGQKINLIQVTGNSAISGYVNLDLFFETREGPVKMNVDAYIVNGMTAPFILGNDFADQYSISILRREGSSFLSFGDTGRELEVESSTTPSTVDAFKIRVIPEARTRLAKQRMHRWSQKTRKRQRLLQNRGDVRAATRVVIPPETSVRVPVEAVFESRGKDLFVERNIGQDVNQRHFYGSPDSLVSKDDPFVHISNFSDAPIVISKGQSVGRAHNPRNWLDSRTGNKEVSQAKELRARLVKELIKAQAPNATGQMIRSLSDVTSKAQRNTSEVDDPAATEPVEGGPKTADPPPDSLPSSDILKALDISPNLTKDQRHRLQDVILKNEDAFGLDGRLGTHDARVEIKLKAEAQPVSLPPFPVSPANREVMDKQIDAWIQLGVIEPSESPWAAPAFIVYRNGKPRMVIDYRKLNALVVPDEFPLPKQDDIIVRARRRAGVLYHTIEHDNC</sequence>
<dbReference type="OrthoDB" id="2996936at2759"/>
<keyword evidence="8" id="KW-1185">Reference proteome</keyword>
<keyword evidence="5" id="KW-0255">Endonuclease</keyword>
<dbReference type="GO" id="GO:0016779">
    <property type="term" value="F:nucleotidyltransferase activity"/>
    <property type="evidence" value="ECO:0007669"/>
    <property type="project" value="UniProtKB-KW"/>
</dbReference>
<evidence type="ECO:0000313" key="7">
    <source>
        <dbReference type="EMBL" id="SJL18160.1"/>
    </source>
</evidence>
<feature type="compositionally biased region" description="Polar residues" evidence="6">
    <location>
        <begin position="371"/>
        <end position="384"/>
    </location>
</feature>
<organism evidence="7 8">
    <name type="scientific">Armillaria ostoyae</name>
    <name type="common">Armillaria root rot fungus</name>
    <dbReference type="NCBI Taxonomy" id="47428"/>
    <lineage>
        <taxon>Eukaryota</taxon>
        <taxon>Fungi</taxon>
        <taxon>Dikarya</taxon>
        <taxon>Basidiomycota</taxon>
        <taxon>Agaricomycotina</taxon>
        <taxon>Agaricomycetes</taxon>
        <taxon>Agaricomycetidae</taxon>
        <taxon>Agaricales</taxon>
        <taxon>Marasmiineae</taxon>
        <taxon>Physalacriaceae</taxon>
        <taxon>Armillaria</taxon>
    </lineage>
</organism>
<dbReference type="STRING" id="47428.A0A284SAV8"/>
<keyword evidence="4" id="KW-0645">Protease</keyword>
<dbReference type="GO" id="GO:0004519">
    <property type="term" value="F:endonuclease activity"/>
    <property type="evidence" value="ECO:0007669"/>
    <property type="project" value="UniProtKB-KW"/>
</dbReference>
<evidence type="ECO:0000256" key="3">
    <source>
        <dbReference type="ARBA" id="ARBA00022722"/>
    </source>
</evidence>
<name>A0A284SAV8_ARMOS</name>
<dbReference type="PANTHER" id="PTHR37984">
    <property type="entry name" value="PROTEIN CBG26694"/>
    <property type="match status" value="1"/>
</dbReference>
<gene>
    <name evidence="7" type="ORF">ARMOST_21735</name>
</gene>
<feature type="region of interest" description="Disordered" evidence="6">
    <location>
        <begin position="1"/>
        <end position="28"/>
    </location>
</feature>
<evidence type="ECO:0000313" key="8">
    <source>
        <dbReference type="Proteomes" id="UP000219338"/>
    </source>
</evidence>
<feature type="compositionally biased region" description="Polar residues" evidence="6">
    <location>
        <begin position="18"/>
        <end position="28"/>
    </location>
</feature>
<feature type="compositionally biased region" description="Low complexity" evidence="6">
    <location>
        <begin position="243"/>
        <end position="262"/>
    </location>
</feature>
<dbReference type="InterPro" id="IPR021109">
    <property type="entry name" value="Peptidase_aspartic_dom_sf"/>
</dbReference>
<protein>
    <recommendedName>
        <fullName evidence="9">Peptidase A2 domain-containing protein</fullName>
    </recommendedName>
</protein>
<evidence type="ECO:0000256" key="2">
    <source>
        <dbReference type="ARBA" id="ARBA00022695"/>
    </source>
</evidence>
<feature type="region of interest" description="Disordered" evidence="6">
    <location>
        <begin position="1070"/>
        <end position="1112"/>
    </location>
</feature>
<dbReference type="InterPro" id="IPR001969">
    <property type="entry name" value="Aspartic_peptidase_AS"/>
</dbReference>
<reference evidence="8" key="1">
    <citation type="journal article" date="2017" name="Nat. Ecol. Evol.">
        <title>Genome expansion and lineage-specific genetic innovations in the forest pathogenic fungi Armillaria.</title>
        <authorList>
            <person name="Sipos G."/>
            <person name="Prasanna A.N."/>
            <person name="Walter M.C."/>
            <person name="O'Connor E."/>
            <person name="Balint B."/>
            <person name="Krizsan K."/>
            <person name="Kiss B."/>
            <person name="Hess J."/>
            <person name="Varga T."/>
            <person name="Slot J."/>
            <person name="Riley R."/>
            <person name="Boka B."/>
            <person name="Rigling D."/>
            <person name="Barry K."/>
            <person name="Lee J."/>
            <person name="Mihaltcheva S."/>
            <person name="LaButti K."/>
            <person name="Lipzen A."/>
            <person name="Waldron R."/>
            <person name="Moloney N.M."/>
            <person name="Sperisen C."/>
            <person name="Kredics L."/>
            <person name="Vagvoelgyi C."/>
            <person name="Patrignani A."/>
            <person name="Fitzpatrick D."/>
            <person name="Nagy I."/>
            <person name="Doyle S."/>
            <person name="Anderson J.B."/>
            <person name="Grigoriev I.V."/>
            <person name="Gueldener U."/>
            <person name="Muensterkoetter M."/>
            <person name="Nagy L.G."/>
        </authorList>
    </citation>
    <scope>NUCLEOTIDE SEQUENCE [LARGE SCALE GENOMIC DNA]</scope>
    <source>
        <strain evidence="8">C18/9</strain>
    </source>
</reference>
<dbReference type="SUPFAM" id="SSF56672">
    <property type="entry name" value="DNA/RNA polymerases"/>
    <property type="match status" value="1"/>
</dbReference>
<dbReference type="GO" id="GO:0006508">
    <property type="term" value="P:proteolysis"/>
    <property type="evidence" value="ECO:0007669"/>
    <property type="project" value="InterPro"/>
</dbReference>
<dbReference type="Gene3D" id="2.40.70.10">
    <property type="entry name" value="Acid Proteases"/>
    <property type="match status" value="1"/>
</dbReference>
<keyword evidence="4" id="KW-0064">Aspartyl protease</keyword>
<keyword evidence="1" id="KW-0808">Transferase</keyword>
<dbReference type="CDD" id="cd00303">
    <property type="entry name" value="retropepsin_like"/>
    <property type="match status" value="1"/>
</dbReference>
<dbReference type="GO" id="GO:0004190">
    <property type="term" value="F:aspartic-type endopeptidase activity"/>
    <property type="evidence" value="ECO:0007669"/>
    <property type="project" value="UniProtKB-KW"/>
</dbReference>
<dbReference type="InterPro" id="IPR050951">
    <property type="entry name" value="Retrovirus_Pol_polyprotein"/>
</dbReference>
<proteinExistence type="predicted"/>
<dbReference type="InterPro" id="IPR043502">
    <property type="entry name" value="DNA/RNA_pol_sf"/>
</dbReference>
<dbReference type="AlphaFoldDB" id="A0A284SAV8"/>
<feature type="region of interest" description="Disordered" evidence="6">
    <location>
        <begin position="229"/>
        <end position="272"/>
    </location>
</feature>
<evidence type="ECO:0008006" key="9">
    <source>
        <dbReference type="Google" id="ProtNLM"/>
    </source>
</evidence>
<dbReference type="Proteomes" id="UP000219338">
    <property type="component" value="Unassembled WGS sequence"/>
</dbReference>
<evidence type="ECO:0000256" key="6">
    <source>
        <dbReference type="SAM" id="MobiDB-lite"/>
    </source>
</evidence>
<keyword evidence="3" id="KW-0540">Nuclease</keyword>
<feature type="compositionally biased region" description="Basic and acidic residues" evidence="6">
    <location>
        <begin position="1"/>
        <end position="10"/>
    </location>
</feature>
<feature type="compositionally biased region" description="Polar residues" evidence="6">
    <location>
        <begin position="1070"/>
        <end position="1085"/>
    </location>
</feature>
<dbReference type="PROSITE" id="PS00141">
    <property type="entry name" value="ASP_PROTEASE"/>
    <property type="match status" value="1"/>
</dbReference>